<gene>
    <name evidence="2" type="ORF">ECIG_00361</name>
</gene>
<name>F4SV35_ECOLX</name>
<feature type="region of interest" description="Disordered" evidence="1">
    <location>
        <begin position="223"/>
        <end position="253"/>
    </location>
</feature>
<dbReference type="InterPro" id="IPR037026">
    <property type="entry name" value="Vgr_OB-fold_dom_sf"/>
</dbReference>
<evidence type="ECO:0000256" key="1">
    <source>
        <dbReference type="SAM" id="MobiDB-lite"/>
    </source>
</evidence>
<dbReference type="Gene3D" id="2.40.50.230">
    <property type="entry name" value="Gp5 N-terminal domain"/>
    <property type="match status" value="1"/>
</dbReference>
<feature type="compositionally biased region" description="Polar residues" evidence="1">
    <location>
        <begin position="235"/>
        <end position="253"/>
    </location>
</feature>
<evidence type="ECO:0000313" key="3">
    <source>
        <dbReference type="Proteomes" id="UP000004710"/>
    </source>
</evidence>
<reference evidence="2 3" key="1">
    <citation type="submission" date="2010-01" db="EMBL/GenBank/DDBJ databases">
        <title>The Genome Sequence of Escherichia coli M605.</title>
        <authorList>
            <consortium name="The Broad Institute Genome Sequencing Platform"/>
            <consortium name="The Broad Institute Genome Sequencing Center for Infectious Disease"/>
            <person name="Feldgarden M."/>
            <person name="Gordon D.M."/>
            <person name="Johnson J.R."/>
            <person name="Johnston B.D."/>
            <person name="Young S."/>
            <person name="Zeng Q."/>
            <person name="Koehrsen M."/>
            <person name="Alvarado L."/>
            <person name="Berlin A.M."/>
            <person name="Borenstein D."/>
            <person name="Chapman S.B."/>
            <person name="Chen Z."/>
            <person name="Engels R."/>
            <person name="Freedman E."/>
            <person name="Gellesch M."/>
            <person name="Goldberg J."/>
            <person name="Griggs A."/>
            <person name="Gujja S."/>
            <person name="Heilman E.R."/>
            <person name="Heiman D.I."/>
            <person name="Hepburn T.A."/>
            <person name="Howarth C."/>
            <person name="Jen D."/>
            <person name="Larson L."/>
            <person name="Lewis B."/>
            <person name="Mehta T."/>
            <person name="Park D."/>
            <person name="Pearson M."/>
            <person name="Richards J."/>
            <person name="Roberts A."/>
            <person name="Saif S."/>
            <person name="Shea T.D."/>
            <person name="Shenoy N."/>
            <person name="Sisk P."/>
            <person name="Stolte C."/>
            <person name="Sykes S.N."/>
            <person name="Walk T."/>
            <person name="White J."/>
            <person name="Yandava C."/>
            <person name="Haas B."/>
            <person name="Henn M.R."/>
            <person name="Nusbaum C."/>
            <person name="Birren B."/>
        </authorList>
    </citation>
    <scope>NUCLEOTIDE SEQUENCE [LARGE SCALE GENOMIC DNA]</scope>
    <source>
        <strain evidence="2 3">M605</strain>
    </source>
</reference>
<dbReference type="HOGENOM" id="CLU_096035_0_0_6"/>
<sequence>MVRGTQYVLLPEQQNKEQRRNRIMDKQLFTPTPAQVSEAQSQEYIFEMLMSGYFFIELARVQEVRGEAPDLVVDALPLLTRTDRTGKMISNSVLYDLPVWRLQRGNSAVIMDPVAGDIGLIAICDKDTSLVRKNRKESVPGSKRRHSKSDAIYLGGVLNIAPTQFIEFADGAINITTPNPLNIKCSSLNIDAPDGVNMNTPLLKVSGDIQDNASSQSSTVKNLRDNYNNHKHSVSGVQSGGATINSNATDKPT</sequence>
<dbReference type="Proteomes" id="UP000004710">
    <property type="component" value="Unassembled WGS sequence"/>
</dbReference>
<protein>
    <submittedName>
        <fullName evidence="2">Uncharacterized protein</fullName>
    </submittedName>
</protein>
<organism evidence="2 3">
    <name type="scientific">Escherichia coli M605</name>
    <dbReference type="NCBI Taxonomy" id="656417"/>
    <lineage>
        <taxon>Bacteria</taxon>
        <taxon>Pseudomonadati</taxon>
        <taxon>Pseudomonadota</taxon>
        <taxon>Gammaproteobacteria</taxon>
        <taxon>Enterobacterales</taxon>
        <taxon>Enterobacteriaceae</taxon>
        <taxon>Escherichia</taxon>
    </lineage>
</organism>
<proteinExistence type="predicted"/>
<dbReference type="EMBL" id="GL883901">
    <property type="protein sequence ID" value="EGI16857.1"/>
    <property type="molecule type" value="Genomic_DNA"/>
</dbReference>
<accession>F4SV35</accession>
<dbReference type="AlphaFoldDB" id="F4SV35"/>
<evidence type="ECO:0000313" key="2">
    <source>
        <dbReference type="EMBL" id="EGI16857.1"/>
    </source>
</evidence>